<protein>
    <submittedName>
        <fullName evidence="2">Transposase</fullName>
    </submittedName>
</protein>
<dbReference type="EMBL" id="JBGOSP010000053">
    <property type="protein sequence ID" value="MFA3843208.1"/>
    <property type="molecule type" value="Genomic_DNA"/>
</dbReference>
<keyword evidence="3" id="KW-1185">Reference proteome</keyword>
<dbReference type="RefSeq" id="WP_372567057.1">
    <property type="nucleotide sequence ID" value="NZ_JBGOSP010000053.1"/>
</dbReference>
<name>A0ABV4T1H3_9ACTN</name>
<proteinExistence type="predicted"/>
<sequence>MANLATIPGIGRLGAKIILAEAGGAMARFPRSVRARLEPSL</sequence>
<feature type="domain" description="Transposase IS116/IS110/IS902 C-terminal" evidence="1">
    <location>
        <begin position="2"/>
        <end position="32"/>
    </location>
</feature>
<organism evidence="2 3">
    <name type="scientific">Streptomyces aureus</name>
    <dbReference type="NCBI Taxonomy" id="193461"/>
    <lineage>
        <taxon>Bacteria</taxon>
        <taxon>Bacillati</taxon>
        <taxon>Actinomycetota</taxon>
        <taxon>Actinomycetes</taxon>
        <taxon>Kitasatosporales</taxon>
        <taxon>Streptomycetaceae</taxon>
        <taxon>Streptomyces</taxon>
    </lineage>
</organism>
<evidence type="ECO:0000313" key="2">
    <source>
        <dbReference type="EMBL" id="MFA3843208.1"/>
    </source>
</evidence>
<accession>A0ABV4T1H3</accession>
<dbReference type="Proteomes" id="UP001571476">
    <property type="component" value="Unassembled WGS sequence"/>
</dbReference>
<comment type="caution">
    <text evidence="2">The sequence shown here is derived from an EMBL/GenBank/DDBJ whole genome shotgun (WGS) entry which is preliminary data.</text>
</comment>
<dbReference type="InterPro" id="IPR003346">
    <property type="entry name" value="Transposase_20"/>
</dbReference>
<reference evidence="2 3" key="1">
    <citation type="submission" date="2024-08" db="EMBL/GenBank/DDBJ databases">
        <title>Genome sequence of Streptomyces aureus CACIA-1.46HGO.</title>
        <authorList>
            <person name="Evangelista-Martinez Z."/>
        </authorList>
    </citation>
    <scope>NUCLEOTIDE SEQUENCE [LARGE SCALE GENOMIC DNA]</scope>
    <source>
        <strain evidence="2 3">CACIA-1.46HGO</strain>
    </source>
</reference>
<dbReference type="Pfam" id="PF02371">
    <property type="entry name" value="Transposase_20"/>
    <property type="match status" value="1"/>
</dbReference>
<evidence type="ECO:0000259" key="1">
    <source>
        <dbReference type="Pfam" id="PF02371"/>
    </source>
</evidence>
<gene>
    <name evidence="2" type="ORF">ACEG43_45015</name>
</gene>
<evidence type="ECO:0000313" key="3">
    <source>
        <dbReference type="Proteomes" id="UP001571476"/>
    </source>
</evidence>